<reference evidence="5 6" key="1">
    <citation type="submission" date="2018-08" db="EMBL/GenBank/DDBJ databases">
        <title>Chryseobacterium nematophagum: a novel matrix digesting pathogen of nematodes.</title>
        <authorList>
            <person name="Page A."/>
            <person name="Roberts M."/>
            <person name="Felix M.-A."/>
            <person name="Weir W."/>
        </authorList>
    </citation>
    <scope>NUCLEOTIDE SEQUENCE [LARGE SCALE GENOMIC DNA]</scope>
    <source>
        <strain evidence="5 6">JUb129</strain>
    </source>
</reference>
<evidence type="ECO:0000313" key="6">
    <source>
        <dbReference type="Proteomes" id="UP000278775"/>
    </source>
</evidence>
<dbReference type="Pfam" id="PF00501">
    <property type="entry name" value="AMP-binding"/>
    <property type="match status" value="1"/>
</dbReference>
<evidence type="ECO:0000256" key="1">
    <source>
        <dbReference type="ARBA" id="ARBA00006432"/>
    </source>
</evidence>
<dbReference type="PROSITE" id="PS00455">
    <property type="entry name" value="AMP_BINDING"/>
    <property type="match status" value="1"/>
</dbReference>
<accession>A0A3M7TEL2</accession>
<evidence type="ECO:0000259" key="4">
    <source>
        <dbReference type="Pfam" id="PF13193"/>
    </source>
</evidence>
<dbReference type="EMBL" id="QWIU01000002">
    <property type="protein sequence ID" value="RNA61089.1"/>
    <property type="molecule type" value="Genomic_DNA"/>
</dbReference>
<dbReference type="PANTHER" id="PTHR24096">
    <property type="entry name" value="LONG-CHAIN-FATTY-ACID--COA LIGASE"/>
    <property type="match status" value="1"/>
</dbReference>
<dbReference type="RefSeq" id="WP_122635266.1">
    <property type="nucleotide sequence ID" value="NZ_QWIU01000002.1"/>
</dbReference>
<dbReference type="Pfam" id="PF13193">
    <property type="entry name" value="AMP-binding_C"/>
    <property type="match status" value="1"/>
</dbReference>
<dbReference type="Gene3D" id="3.40.50.12780">
    <property type="entry name" value="N-terminal domain of ligase-like"/>
    <property type="match status" value="1"/>
</dbReference>
<dbReference type="InterPro" id="IPR042099">
    <property type="entry name" value="ANL_N_sf"/>
</dbReference>
<dbReference type="CDD" id="cd04433">
    <property type="entry name" value="AFD_class_I"/>
    <property type="match status" value="1"/>
</dbReference>
<feature type="domain" description="AMP-dependent synthetase/ligase" evidence="3">
    <location>
        <begin position="17"/>
        <end position="278"/>
    </location>
</feature>
<comment type="similarity">
    <text evidence="1">Belongs to the ATP-dependent AMP-binding enzyme family.</text>
</comment>
<dbReference type="InterPro" id="IPR045851">
    <property type="entry name" value="AMP-bd_C_sf"/>
</dbReference>
<dbReference type="InterPro" id="IPR000873">
    <property type="entry name" value="AMP-dep_synth/lig_dom"/>
</dbReference>
<dbReference type="OrthoDB" id="9765680at2"/>
<evidence type="ECO:0000313" key="5">
    <source>
        <dbReference type="EMBL" id="RNA61089.1"/>
    </source>
</evidence>
<dbReference type="Proteomes" id="UP000278775">
    <property type="component" value="Unassembled WGS sequence"/>
</dbReference>
<name>A0A3M7TEL2_9FLAO</name>
<dbReference type="AlphaFoldDB" id="A0A3M7TEL2"/>
<dbReference type="GO" id="GO:0016405">
    <property type="term" value="F:CoA-ligase activity"/>
    <property type="evidence" value="ECO:0007669"/>
    <property type="project" value="TreeGrafter"/>
</dbReference>
<feature type="domain" description="AMP-binding enzyme C-terminal" evidence="4">
    <location>
        <begin position="364"/>
        <end position="441"/>
    </location>
</feature>
<dbReference type="PANTHER" id="PTHR24096:SF149">
    <property type="entry name" value="AMP-BINDING DOMAIN-CONTAINING PROTEIN-RELATED"/>
    <property type="match status" value="1"/>
</dbReference>
<protein>
    <submittedName>
        <fullName evidence="5">Long-chain fatty acid--CoA ligase</fullName>
    </submittedName>
</protein>
<dbReference type="InterPro" id="IPR025110">
    <property type="entry name" value="AMP-bd_C"/>
</dbReference>
<keyword evidence="2 5" id="KW-0436">Ligase</keyword>
<comment type="caution">
    <text evidence="5">The sequence shown here is derived from an EMBL/GenBank/DDBJ whole genome shotgun (WGS) entry which is preliminary data.</text>
</comment>
<evidence type="ECO:0000259" key="3">
    <source>
        <dbReference type="Pfam" id="PF00501"/>
    </source>
</evidence>
<dbReference type="Gene3D" id="3.30.300.30">
    <property type="match status" value="1"/>
</dbReference>
<gene>
    <name evidence="5" type="ORF">D1631_03635</name>
</gene>
<dbReference type="InterPro" id="IPR020845">
    <property type="entry name" value="AMP-binding_CS"/>
</dbReference>
<sequence length="444" mass="50341">MNIDQFYSYSGSSIIEADTIYSYGELANQISQHKEKLKIKIVSGDVVAILSDYSFQSISMLLALSEFPCIIVPIVNTTSSEVQKKLKAGKITKVITFQDNKLVIKNTESEGFEKEDKYNIIIAKNQSGLVLFSSGTTGAPKVMVHNFSELITEFNAPKKQKRLHFILFLLFDHIGGINTLLNCLNNGSPIIIPSNRNPEYILQLIEYRKVQVLPTSPTFLNLILMTEDFDKYDLSSLKMITYGTERMPQHILDKLKIKIPSVKFLQTFGTSETGILKTESKSSTSLFFRIIDPNYQYKIENDQLYLKSKNGVSGYVNQESNQFTKEGWFATGDLVETDEEGYLKIVGRINNVINVGGQKLLPKEVEDLINQIPEVIDSTVFARDNSITGQMVCAKVVIKENVDEKEMKLTILKKCKEELEKYKVPSKLIITHSIDITHRFKKEI</sequence>
<evidence type="ECO:0000256" key="2">
    <source>
        <dbReference type="ARBA" id="ARBA00022598"/>
    </source>
</evidence>
<dbReference type="SUPFAM" id="SSF56801">
    <property type="entry name" value="Acetyl-CoA synthetase-like"/>
    <property type="match status" value="1"/>
</dbReference>
<proteinExistence type="inferred from homology"/>
<organism evidence="5 6">
    <name type="scientific">Chryseobacterium nematophagum</name>
    <dbReference type="NCBI Taxonomy" id="2305228"/>
    <lineage>
        <taxon>Bacteria</taxon>
        <taxon>Pseudomonadati</taxon>
        <taxon>Bacteroidota</taxon>
        <taxon>Flavobacteriia</taxon>
        <taxon>Flavobacteriales</taxon>
        <taxon>Weeksellaceae</taxon>
        <taxon>Chryseobacterium group</taxon>
        <taxon>Chryseobacterium</taxon>
    </lineage>
</organism>